<sequence>MDWREVRTRVAWGGAFLVVGCMLPYFAQRWMWSPAQVTVVNGSTGEVLRDVEVVVLGEKHAVGELGPDVSHQIPVRAASAGLPIRVRYGARGRTWETRAVVPAGTCCGDRLKLALAPERSSEPLVMDTP</sequence>
<dbReference type="PROSITE" id="PS51257">
    <property type="entry name" value="PROKAR_LIPOPROTEIN"/>
    <property type="match status" value="1"/>
</dbReference>
<dbReference type="AlphaFoldDB" id="A0A848LIU9"/>
<keyword evidence="1" id="KW-0812">Transmembrane</keyword>
<dbReference type="Proteomes" id="UP000518300">
    <property type="component" value="Unassembled WGS sequence"/>
</dbReference>
<evidence type="ECO:0008006" key="4">
    <source>
        <dbReference type="Google" id="ProtNLM"/>
    </source>
</evidence>
<evidence type="ECO:0000313" key="3">
    <source>
        <dbReference type="Proteomes" id="UP000518300"/>
    </source>
</evidence>
<organism evidence="2 3">
    <name type="scientific">Pyxidicoccus fallax</name>
    <dbReference type="NCBI Taxonomy" id="394095"/>
    <lineage>
        <taxon>Bacteria</taxon>
        <taxon>Pseudomonadati</taxon>
        <taxon>Myxococcota</taxon>
        <taxon>Myxococcia</taxon>
        <taxon>Myxococcales</taxon>
        <taxon>Cystobacterineae</taxon>
        <taxon>Myxococcaceae</taxon>
        <taxon>Pyxidicoccus</taxon>
    </lineage>
</organism>
<accession>A0A848LIU9</accession>
<name>A0A848LIU9_9BACT</name>
<dbReference type="RefSeq" id="WP_169346931.1">
    <property type="nucleotide sequence ID" value="NZ_JABBJJ010000105.1"/>
</dbReference>
<keyword evidence="1" id="KW-0472">Membrane</keyword>
<evidence type="ECO:0000313" key="2">
    <source>
        <dbReference type="EMBL" id="NMO17651.1"/>
    </source>
</evidence>
<keyword evidence="1" id="KW-1133">Transmembrane helix</keyword>
<comment type="caution">
    <text evidence="2">The sequence shown here is derived from an EMBL/GenBank/DDBJ whole genome shotgun (WGS) entry which is preliminary data.</text>
</comment>
<gene>
    <name evidence="2" type="ORF">HG543_22750</name>
</gene>
<reference evidence="2 3" key="1">
    <citation type="submission" date="2020-04" db="EMBL/GenBank/DDBJ databases">
        <title>Draft genome of Pyxidicoccus fallax type strain.</title>
        <authorList>
            <person name="Whitworth D.E."/>
        </authorList>
    </citation>
    <scope>NUCLEOTIDE SEQUENCE [LARGE SCALE GENOMIC DNA]</scope>
    <source>
        <strain evidence="2 3">DSM 14698</strain>
    </source>
</reference>
<protein>
    <recommendedName>
        <fullName evidence="4">Lipoprotein</fullName>
    </recommendedName>
</protein>
<dbReference type="EMBL" id="JABBJJ010000105">
    <property type="protein sequence ID" value="NMO17651.1"/>
    <property type="molecule type" value="Genomic_DNA"/>
</dbReference>
<feature type="transmembrane region" description="Helical" evidence="1">
    <location>
        <begin position="6"/>
        <end position="26"/>
    </location>
</feature>
<keyword evidence="3" id="KW-1185">Reference proteome</keyword>
<proteinExistence type="predicted"/>
<evidence type="ECO:0000256" key="1">
    <source>
        <dbReference type="SAM" id="Phobius"/>
    </source>
</evidence>